<evidence type="ECO:0000256" key="11">
    <source>
        <dbReference type="RuleBase" id="RU004253"/>
    </source>
</evidence>
<dbReference type="GO" id="GO:0004789">
    <property type="term" value="F:thiamine-phosphate diphosphorylase activity"/>
    <property type="evidence" value="ECO:0007669"/>
    <property type="project" value="UniProtKB-UniRule"/>
</dbReference>
<dbReference type="GO" id="GO:0009228">
    <property type="term" value="P:thiamine biosynthetic process"/>
    <property type="evidence" value="ECO:0007669"/>
    <property type="project" value="UniProtKB-KW"/>
</dbReference>
<dbReference type="PANTHER" id="PTHR20857">
    <property type="entry name" value="THIAMINE-PHOSPHATE PYROPHOSPHORYLASE"/>
    <property type="match status" value="1"/>
</dbReference>
<dbReference type="PANTHER" id="PTHR20857:SF15">
    <property type="entry name" value="THIAMINE-PHOSPHATE SYNTHASE"/>
    <property type="match status" value="1"/>
</dbReference>
<reference evidence="12 13" key="1">
    <citation type="journal article" date="2010" name="Int. J. Syst. Evol. Microbiol.">
        <title>Vagococcus penaei sp. nov., isolated from spoilage microbiota of cooked shrimp (Penaeus vannamei).</title>
        <authorList>
            <person name="Jaffres E."/>
            <person name="Prevost H."/>
            <person name="Rossero A."/>
            <person name="Joffraud J.J."/>
            <person name="Dousset X."/>
        </authorList>
    </citation>
    <scope>NUCLEOTIDE SEQUENCE [LARGE SCALE GENOMIC DNA]</scope>
    <source>
        <strain evidence="12 13">CD276</strain>
    </source>
</reference>
<keyword evidence="13" id="KW-1185">Reference proteome</keyword>
<dbReference type="InterPro" id="IPR022998">
    <property type="entry name" value="ThiamineP_synth_TenI"/>
</dbReference>
<comment type="catalytic activity">
    <reaction evidence="7 9 10">
        <text>2-(2-carboxy-4-methylthiazol-5-yl)ethyl phosphate + 4-amino-2-methyl-5-(diphosphooxymethyl)pyrimidine + 2 H(+) = thiamine phosphate + CO2 + diphosphate</text>
        <dbReference type="Rhea" id="RHEA:47848"/>
        <dbReference type="ChEBI" id="CHEBI:15378"/>
        <dbReference type="ChEBI" id="CHEBI:16526"/>
        <dbReference type="ChEBI" id="CHEBI:33019"/>
        <dbReference type="ChEBI" id="CHEBI:37575"/>
        <dbReference type="ChEBI" id="CHEBI:57841"/>
        <dbReference type="ChEBI" id="CHEBI:62890"/>
        <dbReference type="EC" id="2.5.1.3"/>
    </reaction>
</comment>
<proteinExistence type="inferred from homology"/>
<feature type="binding site" evidence="9">
    <location>
        <position position="110"/>
    </location>
    <ligand>
        <name>4-amino-2-methyl-5-(diphosphooxymethyl)pyrimidine</name>
        <dbReference type="ChEBI" id="CHEBI:57841"/>
    </ligand>
</feature>
<dbReference type="CDD" id="cd00564">
    <property type="entry name" value="TMP_TenI"/>
    <property type="match status" value="1"/>
</dbReference>
<dbReference type="SUPFAM" id="SSF51391">
    <property type="entry name" value="Thiamin phosphate synthase"/>
    <property type="match status" value="1"/>
</dbReference>
<evidence type="ECO:0000256" key="7">
    <source>
        <dbReference type="ARBA" id="ARBA00047851"/>
    </source>
</evidence>
<dbReference type="InterPro" id="IPR013785">
    <property type="entry name" value="Aldolase_TIM"/>
</dbReference>
<dbReference type="GO" id="GO:0000287">
    <property type="term" value="F:magnesium ion binding"/>
    <property type="evidence" value="ECO:0007669"/>
    <property type="project" value="UniProtKB-UniRule"/>
</dbReference>
<comment type="cofactor">
    <cofactor evidence="9">
        <name>Mg(2+)</name>
        <dbReference type="ChEBI" id="CHEBI:18420"/>
    </cofactor>
    <text evidence="9">Binds 1 Mg(2+) ion per subunit.</text>
</comment>
<evidence type="ECO:0000313" key="12">
    <source>
        <dbReference type="EMBL" id="AQP52772.1"/>
    </source>
</evidence>
<evidence type="ECO:0000256" key="2">
    <source>
        <dbReference type="ARBA" id="ARBA00022679"/>
    </source>
</evidence>
<dbReference type="InterPro" id="IPR034291">
    <property type="entry name" value="TMP_synthase"/>
</dbReference>
<evidence type="ECO:0000256" key="1">
    <source>
        <dbReference type="ARBA" id="ARBA00005165"/>
    </source>
</evidence>
<evidence type="ECO:0000256" key="4">
    <source>
        <dbReference type="ARBA" id="ARBA00022842"/>
    </source>
</evidence>
<comment type="catalytic activity">
    <reaction evidence="6 9 10">
        <text>4-methyl-5-(2-phosphooxyethyl)-thiazole + 4-amino-2-methyl-5-(diphosphooxymethyl)pyrimidine + H(+) = thiamine phosphate + diphosphate</text>
        <dbReference type="Rhea" id="RHEA:22328"/>
        <dbReference type="ChEBI" id="CHEBI:15378"/>
        <dbReference type="ChEBI" id="CHEBI:33019"/>
        <dbReference type="ChEBI" id="CHEBI:37575"/>
        <dbReference type="ChEBI" id="CHEBI:57841"/>
        <dbReference type="ChEBI" id="CHEBI:58296"/>
        <dbReference type="EC" id="2.5.1.3"/>
    </reaction>
</comment>
<evidence type="ECO:0000256" key="3">
    <source>
        <dbReference type="ARBA" id="ARBA00022723"/>
    </source>
</evidence>
<feature type="binding site" evidence="9">
    <location>
        <position position="72"/>
    </location>
    <ligand>
        <name>Mg(2+)</name>
        <dbReference type="ChEBI" id="CHEBI:18420"/>
    </ligand>
</feature>
<accession>A0A1Q2D337</accession>
<dbReference type="Gene3D" id="3.20.20.70">
    <property type="entry name" value="Aldolase class I"/>
    <property type="match status" value="1"/>
</dbReference>
<dbReference type="RefSeq" id="WP_077274876.1">
    <property type="nucleotide sequence ID" value="NZ_CP019609.1"/>
</dbReference>
<dbReference type="Proteomes" id="UP000188246">
    <property type="component" value="Chromosome"/>
</dbReference>
<evidence type="ECO:0000313" key="13">
    <source>
        <dbReference type="Proteomes" id="UP000188246"/>
    </source>
</evidence>
<dbReference type="NCBIfam" id="TIGR00693">
    <property type="entry name" value="thiE"/>
    <property type="match status" value="1"/>
</dbReference>
<feature type="binding site" evidence="9">
    <location>
        <position position="91"/>
    </location>
    <ligand>
        <name>Mg(2+)</name>
        <dbReference type="ChEBI" id="CHEBI:18420"/>
    </ligand>
</feature>
<feature type="binding site" evidence="9">
    <location>
        <position position="71"/>
    </location>
    <ligand>
        <name>4-amino-2-methyl-5-(diphosphooxymethyl)pyrimidine</name>
        <dbReference type="ChEBI" id="CHEBI:57841"/>
    </ligand>
</feature>
<comment type="function">
    <text evidence="9">Condenses 4-methyl-5-(beta-hydroxyethyl)thiazole monophosphate (THZ-P) and 2-methyl-4-amino-5-hydroxymethyl pyrimidine pyrophosphate (HMP-PP) to form thiamine monophosphate (TMP).</text>
</comment>
<keyword evidence="3 9" id="KW-0479">Metal-binding</keyword>
<dbReference type="EC" id="2.5.1.3" evidence="9"/>
<dbReference type="GO" id="GO:0009229">
    <property type="term" value="P:thiamine diphosphate biosynthetic process"/>
    <property type="evidence" value="ECO:0007669"/>
    <property type="project" value="UniProtKB-UniRule"/>
</dbReference>
<sequence length="215" mass="23483">MERSLDLTLYLVTNRYEYTDSEFLSIVEEACQAGVSLVQLREKSATTRQFFELGKKVKAITDAYDIPLIINDRVDICLALDASGVHIGDDELPIAITRQLIGENKWLGVSTKTVTSAVRAEQLGADYLGVGAIFSTTTKEDATVTSLAELQAICEQVTIPVVAIGGITEQNMLTFESYPIAGVSLISDVMLAESVTKKVRALNTNLQKILGKEEY</sequence>
<evidence type="ECO:0000256" key="5">
    <source>
        <dbReference type="ARBA" id="ARBA00022977"/>
    </source>
</evidence>
<gene>
    <name evidence="9" type="primary">thiE</name>
    <name evidence="12" type="ORF">BW732_00095</name>
</gene>
<dbReference type="FunFam" id="3.20.20.70:FF:000096">
    <property type="entry name" value="Thiamine-phosphate synthase"/>
    <property type="match status" value="1"/>
</dbReference>
<dbReference type="Pfam" id="PF02581">
    <property type="entry name" value="TMP-TENI"/>
    <property type="match status" value="1"/>
</dbReference>
<keyword evidence="2 9" id="KW-0808">Transferase</keyword>
<dbReference type="OrthoDB" id="9812206at2"/>
<feature type="binding site" evidence="9">
    <location>
        <begin position="136"/>
        <end position="138"/>
    </location>
    <ligand>
        <name>2-[(2R,5Z)-2-carboxy-4-methylthiazol-5(2H)-ylidene]ethyl phosphate</name>
        <dbReference type="ChEBI" id="CHEBI:62899"/>
    </ligand>
</feature>
<dbReference type="UniPathway" id="UPA00060">
    <property type="reaction ID" value="UER00141"/>
</dbReference>
<comment type="similarity">
    <text evidence="9 10">Belongs to the thiamine-phosphate synthase family.</text>
</comment>
<dbReference type="InterPro" id="IPR036206">
    <property type="entry name" value="ThiamineP_synth_sf"/>
</dbReference>
<dbReference type="GO" id="GO:0005737">
    <property type="term" value="C:cytoplasm"/>
    <property type="evidence" value="ECO:0007669"/>
    <property type="project" value="TreeGrafter"/>
</dbReference>
<dbReference type="HAMAP" id="MF_00097">
    <property type="entry name" value="TMP_synthase"/>
    <property type="match status" value="1"/>
</dbReference>
<feature type="binding site" evidence="9">
    <location>
        <position position="166"/>
    </location>
    <ligand>
        <name>2-[(2R,5Z)-2-carboxy-4-methylthiazol-5(2H)-ylidene]ethyl phosphate</name>
        <dbReference type="ChEBI" id="CHEBI:62899"/>
    </ligand>
</feature>
<evidence type="ECO:0000256" key="10">
    <source>
        <dbReference type="RuleBase" id="RU003826"/>
    </source>
</evidence>
<dbReference type="EMBL" id="CP019609">
    <property type="protein sequence ID" value="AQP52772.1"/>
    <property type="molecule type" value="Genomic_DNA"/>
</dbReference>
<comment type="catalytic activity">
    <reaction evidence="8 9 10">
        <text>2-[(2R,5Z)-2-carboxy-4-methylthiazol-5(2H)-ylidene]ethyl phosphate + 4-amino-2-methyl-5-(diphosphooxymethyl)pyrimidine + 2 H(+) = thiamine phosphate + CO2 + diphosphate</text>
        <dbReference type="Rhea" id="RHEA:47844"/>
        <dbReference type="ChEBI" id="CHEBI:15378"/>
        <dbReference type="ChEBI" id="CHEBI:16526"/>
        <dbReference type="ChEBI" id="CHEBI:33019"/>
        <dbReference type="ChEBI" id="CHEBI:37575"/>
        <dbReference type="ChEBI" id="CHEBI:57841"/>
        <dbReference type="ChEBI" id="CHEBI:62899"/>
        <dbReference type="EC" id="2.5.1.3"/>
    </reaction>
</comment>
<organism evidence="12 13">
    <name type="scientific">Vagococcus penaei</name>
    <dbReference type="NCBI Taxonomy" id="633807"/>
    <lineage>
        <taxon>Bacteria</taxon>
        <taxon>Bacillati</taxon>
        <taxon>Bacillota</taxon>
        <taxon>Bacilli</taxon>
        <taxon>Lactobacillales</taxon>
        <taxon>Enterococcaceae</taxon>
        <taxon>Vagococcus</taxon>
    </lineage>
</organism>
<feature type="binding site" evidence="9">
    <location>
        <begin position="39"/>
        <end position="43"/>
    </location>
    <ligand>
        <name>4-amino-2-methyl-5-(diphosphooxymethyl)pyrimidine</name>
        <dbReference type="ChEBI" id="CHEBI:57841"/>
    </ligand>
</feature>
<protein>
    <recommendedName>
        <fullName evidence="9">Thiamine-phosphate synthase</fullName>
        <shortName evidence="9">TP synthase</shortName>
        <shortName evidence="9">TPS</shortName>
        <ecNumber evidence="9">2.5.1.3</ecNumber>
    </recommendedName>
    <alternativeName>
        <fullName evidence="9">Thiamine-phosphate pyrophosphorylase</fullName>
        <shortName evidence="9">TMP pyrophosphorylase</shortName>
        <shortName evidence="9">TMP-PPase</shortName>
    </alternativeName>
</protein>
<dbReference type="KEGG" id="vpi:BW732_00095"/>
<feature type="binding site" evidence="9">
    <location>
        <begin position="186"/>
        <end position="187"/>
    </location>
    <ligand>
        <name>2-[(2R,5Z)-2-carboxy-4-methylthiazol-5(2H)-ylidene]ethyl phosphate</name>
        <dbReference type="ChEBI" id="CHEBI:62899"/>
    </ligand>
</feature>
<evidence type="ECO:0000256" key="6">
    <source>
        <dbReference type="ARBA" id="ARBA00047334"/>
    </source>
</evidence>
<dbReference type="AlphaFoldDB" id="A0A1Q2D337"/>
<keyword evidence="4 9" id="KW-0460">Magnesium</keyword>
<keyword evidence="5 9" id="KW-0784">Thiamine biosynthesis</keyword>
<comment type="pathway">
    <text evidence="1 9 11">Cofactor biosynthesis; thiamine diphosphate biosynthesis; thiamine phosphate from 4-amino-2-methyl-5-diphosphomethylpyrimidine and 4-methyl-5-(2-phosphoethyl)-thiazole: step 1/1.</text>
</comment>
<name>A0A1Q2D337_9ENTE</name>
<evidence type="ECO:0000256" key="8">
    <source>
        <dbReference type="ARBA" id="ARBA00047883"/>
    </source>
</evidence>
<feature type="binding site" evidence="9">
    <location>
        <position position="139"/>
    </location>
    <ligand>
        <name>4-amino-2-methyl-5-(diphosphooxymethyl)pyrimidine</name>
        <dbReference type="ChEBI" id="CHEBI:57841"/>
    </ligand>
</feature>
<evidence type="ECO:0000256" key="9">
    <source>
        <dbReference type="HAMAP-Rule" id="MF_00097"/>
    </source>
</evidence>
<dbReference type="STRING" id="633807.BW732_00095"/>